<dbReference type="AlphaFoldDB" id="A0AB39N1H3"/>
<evidence type="ECO:0000256" key="2">
    <source>
        <dbReference type="SAM" id="Phobius"/>
    </source>
</evidence>
<protein>
    <submittedName>
        <fullName evidence="3">Uncharacterized protein</fullName>
    </submittedName>
</protein>
<keyword evidence="2" id="KW-0812">Transmembrane</keyword>
<organism evidence="3">
    <name type="scientific">Streptomyces sp. R11</name>
    <dbReference type="NCBI Taxonomy" id="3238625"/>
    <lineage>
        <taxon>Bacteria</taxon>
        <taxon>Bacillati</taxon>
        <taxon>Actinomycetota</taxon>
        <taxon>Actinomycetes</taxon>
        <taxon>Kitasatosporales</taxon>
        <taxon>Streptomycetaceae</taxon>
        <taxon>Streptomyces</taxon>
    </lineage>
</organism>
<name>A0AB39N1H3_9ACTN</name>
<keyword evidence="2" id="KW-0472">Membrane</keyword>
<reference evidence="3" key="1">
    <citation type="submission" date="2024-07" db="EMBL/GenBank/DDBJ databases">
        <authorList>
            <person name="Yu S.T."/>
        </authorList>
    </citation>
    <scope>NUCLEOTIDE SEQUENCE</scope>
    <source>
        <strain evidence="3">R11</strain>
    </source>
</reference>
<evidence type="ECO:0000256" key="1">
    <source>
        <dbReference type="SAM" id="Coils"/>
    </source>
</evidence>
<keyword evidence="2" id="KW-1133">Transmembrane helix</keyword>
<proteinExistence type="predicted"/>
<gene>
    <name evidence="3" type="ORF">AB5J55_22420</name>
</gene>
<sequence length="94" mass="10302">MTLSQFFSIVGPLASFVAATVVVFAGYKTSAAKVWREEAEAQKERADRLAGDLTEIKNRLARIEAENARLIQILTSLDPNRLAAIRLAANPTED</sequence>
<dbReference type="EMBL" id="CP163432">
    <property type="protein sequence ID" value="XDQ12197.1"/>
    <property type="molecule type" value="Genomic_DNA"/>
</dbReference>
<evidence type="ECO:0000313" key="3">
    <source>
        <dbReference type="EMBL" id="XDQ12197.1"/>
    </source>
</evidence>
<accession>A0AB39N1H3</accession>
<feature type="coiled-coil region" evidence="1">
    <location>
        <begin position="36"/>
        <end position="73"/>
    </location>
</feature>
<feature type="transmembrane region" description="Helical" evidence="2">
    <location>
        <begin position="6"/>
        <end position="27"/>
    </location>
</feature>
<dbReference type="RefSeq" id="WP_369272383.1">
    <property type="nucleotide sequence ID" value="NZ_CP163432.1"/>
</dbReference>
<keyword evidence="1" id="KW-0175">Coiled coil</keyword>